<proteinExistence type="predicted"/>
<feature type="region of interest" description="Disordered" evidence="1">
    <location>
        <begin position="1"/>
        <end position="20"/>
    </location>
</feature>
<evidence type="ECO:0000256" key="1">
    <source>
        <dbReference type="SAM" id="MobiDB-lite"/>
    </source>
</evidence>
<dbReference type="Proteomes" id="UP000095333">
    <property type="component" value="Unassembled WGS sequence"/>
</dbReference>
<reference evidence="2 3" key="1">
    <citation type="submission" date="2015-09" db="EMBL/GenBank/DDBJ databases">
        <authorList>
            <consortium name="Pathogen Informatics"/>
        </authorList>
    </citation>
    <scope>NUCLEOTIDE SEQUENCE [LARGE SCALE GENOMIC DNA]</scope>
    <source>
        <strain evidence="2 3">2789STDY5834842</strain>
    </source>
</reference>
<accession>A0A173ZAK1</accession>
<dbReference type="EMBL" id="CYZI01000002">
    <property type="protein sequence ID" value="CUN72198.1"/>
    <property type="molecule type" value="Genomic_DNA"/>
</dbReference>
<dbReference type="AlphaFoldDB" id="A0A173ZAK1"/>
<sequence length="72" mass="8600">MDMAELGAAASEKKRSPVSDEIKQREAFRWLKTLGYEPNFLEKLEKEGLVHKKRLIQKFSYHIFQVRDTIRY</sequence>
<gene>
    <name evidence="2" type="ORF">ERS852457_00713</name>
</gene>
<organism evidence="2 3">
    <name type="scientific">Phocaeicola vulgatus</name>
    <name type="common">Bacteroides vulgatus</name>
    <dbReference type="NCBI Taxonomy" id="821"/>
    <lineage>
        <taxon>Bacteria</taxon>
        <taxon>Pseudomonadati</taxon>
        <taxon>Bacteroidota</taxon>
        <taxon>Bacteroidia</taxon>
        <taxon>Bacteroidales</taxon>
        <taxon>Bacteroidaceae</taxon>
        <taxon>Phocaeicola</taxon>
    </lineage>
</organism>
<evidence type="ECO:0000313" key="3">
    <source>
        <dbReference type="Proteomes" id="UP000095333"/>
    </source>
</evidence>
<name>A0A173ZAK1_PHOVU</name>
<feature type="compositionally biased region" description="Basic and acidic residues" evidence="1">
    <location>
        <begin position="11"/>
        <end position="20"/>
    </location>
</feature>
<protein>
    <submittedName>
        <fullName evidence="2">Uncharacterized protein</fullName>
    </submittedName>
</protein>
<evidence type="ECO:0000313" key="2">
    <source>
        <dbReference type="EMBL" id="CUN72198.1"/>
    </source>
</evidence>